<dbReference type="Gene3D" id="3.30.460.10">
    <property type="entry name" value="Beta Polymerase, domain 2"/>
    <property type="match status" value="1"/>
</dbReference>
<keyword evidence="7" id="KW-0067">ATP-binding</keyword>
<comment type="cofactor">
    <cofactor evidence="1">
        <name>Mg(2+)</name>
        <dbReference type="ChEBI" id="CHEBI:18420"/>
    </cofactor>
</comment>
<evidence type="ECO:0000256" key="9">
    <source>
        <dbReference type="ARBA" id="ARBA00038276"/>
    </source>
</evidence>
<evidence type="ECO:0000256" key="3">
    <source>
        <dbReference type="ARBA" id="ARBA00022679"/>
    </source>
</evidence>
<dbReference type="PANTHER" id="PTHR33571:SF14">
    <property type="entry name" value="PROTEIN ADENYLYLTRANSFERASE MJ0435-RELATED"/>
    <property type="match status" value="1"/>
</dbReference>
<evidence type="ECO:0000313" key="11">
    <source>
        <dbReference type="EMBL" id="PIP68925.1"/>
    </source>
</evidence>
<dbReference type="InterPro" id="IPR052038">
    <property type="entry name" value="Type-VII_TA_antitoxin"/>
</dbReference>
<feature type="domain" description="Polymerase nucleotidyl transferase" evidence="10">
    <location>
        <begin position="22"/>
        <end position="87"/>
    </location>
</feature>
<keyword evidence="2" id="KW-1277">Toxin-antitoxin system</keyword>
<evidence type="ECO:0000256" key="7">
    <source>
        <dbReference type="ARBA" id="ARBA00022840"/>
    </source>
</evidence>
<evidence type="ECO:0000256" key="8">
    <source>
        <dbReference type="ARBA" id="ARBA00022842"/>
    </source>
</evidence>
<dbReference type="Proteomes" id="UP000229176">
    <property type="component" value="Unassembled WGS sequence"/>
</dbReference>
<dbReference type="GO" id="GO:0005524">
    <property type="term" value="F:ATP binding"/>
    <property type="evidence" value="ECO:0007669"/>
    <property type="project" value="UniProtKB-KW"/>
</dbReference>
<organism evidence="11 12">
    <name type="scientific">Candidatus Nomurabacteria bacterium CG22_combo_CG10-13_8_21_14_all_32_8</name>
    <dbReference type="NCBI Taxonomy" id="1974732"/>
    <lineage>
        <taxon>Bacteria</taxon>
        <taxon>Candidatus Nomuraibacteriota</taxon>
    </lineage>
</organism>
<gene>
    <name evidence="11" type="ORF">COW91_02145</name>
</gene>
<keyword evidence="8" id="KW-0460">Magnesium</keyword>
<dbReference type="SUPFAM" id="SSF81301">
    <property type="entry name" value="Nucleotidyltransferase"/>
    <property type="match status" value="1"/>
</dbReference>
<evidence type="ECO:0000256" key="6">
    <source>
        <dbReference type="ARBA" id="ARBA00022741"/>
    </source>
</evidence>
<accession>A0A2H0CG62</accession>
<comment type="caution">
    <text evidence="11">The sequence shown here is derived from an EMBL/GenBank/DDBJ whole genome shotgun (WGS) entry which is preliminary data.</text>
</comment>
<evidence type="ECO:0000256" key="2">
    <source>
        <dbReference type="ARBA" id="ARBA00022649"/>
    </source>
</evidence>
<proteinExistence type="inferred from homology"/>
<dbReference type="EMBL" id="PCTI01000034">
    <property type="protein sequence ID" value="PIP68925.1"/>
    <property type="molecule type" value="Genomic_DNA"/>
</dbReference>
<evidence type="ECO:0000256" key="1">
    <source>
        <dbReference type="ARBA" id="ARBA00001946"/>
    </source>
</evidence>
<evidence type="ECO:0000313" key="12">
    <source>
        <dbReference type="Proteomes" id="UP000229176"/>
    </source>
</evidence>
<sequence>MAQLIQNLQENDFKIMYKDQGISYLGLFGSFARGEETGQSDIDLLIDFDKTKSLFDLADIKLFFQEKLGRRVDLAMKGQIKESLKSYIDKDLITVYEKS</sequence>
<keyword evidence="6" id="KW-0547">Nucleotide-binding</keyword>
<dbReference type="AlphaFoldDB" id="A0A2H0CG62"/>
<protein>
    <submittedName>
        <fullName evidence="11">Nucleotidyltransferase</fullName>
    </submittedName>
</protein>
<name>A0A2H0CG62_9BACT</name>
<keyword evidence="4" id="KW-0548">Nucleotidyltransferase</keyword>
<dbReference type="GO" id="GO:0046872">
    <property type="term" value="F:metal ion binding"/>
    <property type="evidence" value="ECO:0007669"/>
    <property type="project" value="UniProtKB-KW"/>
</dbReference>
<keyword evidence="3 11" id="KW-0808">Transferase</keyword>
<dbReference type="GO" id="GO:0016779">
    <property type="term" value="F:nucleotidyltransferase activity"/>
    <property type="evidence" value="ECO:0007669"/>
    <property type="project" value="UniProtKB-KW"/>
</dbReference>
<dbReference type="InterPro" id="IPR043519">
    <property type="entry name" value="NT_sf"/>
</dbReference>
<dbReference type="Pfam" id="PF01909">
    <property type="entry name" value="NTP_transf_2"/>
    <property type="match status" value="1"/>
</dbReference>
<dbReference type="PANTHER" id="PTHR33571">
    <property type="entry name" value="SSL8005 PROTEIN"/>
    <property type="match status" value="1"/>
</dbReference>
<keyword evidence="5" id="KW-0479">Metal-binding</keyword>
<reference evidence="11 12" key="1">
    <citation type="submission" date="2017-09" db="EMBL/GenBank/DDBJ databases">
        <title>Depth-based differentiation of microbial function through sediment-hosted aquifers and enrichment of novel symbionts in the deep terrestrial subsurface.</title>
        <authorList>
            <person name="Probst A.J."/>
            <person name="Ladd B."/>
            <person name="Jarett J.K."/>
            <person name="Geller-Mcgrath D.E."/>
            <person name="Sieber C.M."/>
            <person name="Emerson J.B."/>
            <person name="Anantharaman K."/>
            <person name="Thomas B.C."/>
            <person name="Malmstrom R."/>
            <person name="Stieglmeier M."/>
            <person name="Klingl A."/>
            <person name="Woyke T."/>
            <person name="Ryan C.M."/>
            <person name="Banfield J.F."/>
        </authorList>
    </citation>
    <scope>NUCLEOTIDE SEQUENCE [LARGE SCALE GENOMIC DNA]</scope>
    <source>
        <strain evidence="11">CG22_combo_CG10-13_8_21_14_all_32_8</strain>
    </source>
</reference>
<dbReference type="InterPro" id="IPR002934">
    <property type="entry name" value="Polymerase_NTP_transf_dom"/>
</dbReference>
<evidence type="ECO:0000256" key="5">
    <source>
        <dbReference type="ARBA" id="ARBA00022723"/>
    </source>
</evidence>
<comment type="similarity">
    <text evidence="9">Belongs to the MntA antitoxin family.</text>
</comment>
<evidence type="ECO:0000256" key="4">
    <source>
        <dbReference type="ARBA" id="ARBA00022695"/>
    </source>
</evidence>
<dbReference type="CDD" id="cd05403">
    <property type="entry name" value="NT_KNTase_like"/>
    <property type="match status" value="1"/>
</dbReference>
<evidence type="ECO:0000259" key="10">
    <source>
        <dbReference type="Pfam" id="PF01909"/>
    </source>
</evidence>